<evidence type="ECO:0000313" key="2">
    <source>
        <dbReference type="Proteomes" id="UP001652661"/>
    </source>
</evidence>
<dbReference type="Proteomes" id="UP001652661">
    <property type="component" value="Chromosome X"/>
</dbReference>
<organism evidence="2 3">
    <name type="scientific">Drosophila kikkawai</name>
    <name type="common">Fruit fly</name>
    <dbReference type="NCBI Taxonomy" id="30033"/>
    <lineage>
        <taxon>Eukaryota</taxon>
        <taxon>Metazoa</taxon>
        <taxon>Ecdysozoa</taxon>
        <taxon>Arthropoda</taxon>
        <taxon>Hexapoda</taxon>
        <taxon>Insecta</taxon>
        <taxon>Pterygota</taxon>
        <taxon>Neoptera</taxon>
        <taxon>Endopterygota</taxon>
        <taxon>Diptera</taxon>
        <taxon>Brachycera</taxon>
        <taxon>Muscomorpha</taxon>
        <taxon>Ephydroidea</taxon>
        <taxon>Drosophilidae</taxon>
        <taxon>Drosophila</taxon>
        <taxon>Sophophora</taxon>
    </lineage>
</organism>
<proteinExistence type="predicted"/>
<feature type="compositionally biased region" description="Basic and acidic residues" evidence="1">
    <location>
        <begin position="85"/>
        <end position="108"/>
    </location>
</feature>
<protein>
    <submittedName>
        <fullName evidence="3">RNA polymerase II-associated factor 1 homolog</fullName>
    </submittedName>
</protein>
<accession>A0ABM4GPQ2</accession>
<dbReference type="GeneID" id="138929243"/>
<evidence type="ECO:0000313" key="3">
    <source>
        <dbReference type="RefSeq" id="XP_070144675.1"/>
    </source>
</evidence>
<dbReference type="RefSeq" id="XP_070144675.1">
    <property type="nucleotide sequence ID" value="XM_070288574.1"/>
</dbReference>
<reference evidence="3" key="1">
    <citation type="submission" date="2025-08" db="UniProtKB">
        <authorList>
            <consortium name="RefSeq"/>
        </authorList>
    </citation>
    <scope>IDENTIFICATION</scope>
    <source>
        <strain evidence="3">14028-0561.14</strain>
        <tissue evidence="3">Whole fly</tissue>
    </source>
</reference>
<evidence type="ECO:0000256" key="1">
    <source>
        <dbReference type="SAM" id="MobiDB-lite"/>
    </source>
</evidence>
<feature type="region of interest" description="Disordered" evidence="1">
    <location>
        <begin position="1"/>
        <end position="153"/>
    </location>
</feature>
<keyword evidence="2" id="KW-1185">Reference proteome</keyword>
<name>A0ABM4GPQ2_DROKI</name>
<sequence>MTDKSQPRAELINQAAAKAKEHSGPKEQEEKKQEVEKEKSKSKAVQKKNSITGSTKGRNNNKGSCRVVHEEQEDEEEEEAFGKANDQHTFRAARKEEKEKNREKDRQGGSESDGEGGVRPSSTDKGQPYGSEREGNIVLASSTTFGDPEKRGQQPLRCTCMCAF</sequence>
<feature type="compositionally biased region" description="Basic and acidic residues" evidence="1">
    <location>
        <begin position="18"/>
        <end position="41"/>
    </location>
</feature>
<gene>
    <name evidence="3" type="primary">LOC138929243</name>
</gene>
<feature type="compositionally biased region" description="Polar residues" evidence="1">
    <location>
        <begin position="49"/>
        <end position="63"/>
    </location>
</feature>